<accession>A0ACB6G2A2</accession>
<evidence type="ECO:0000313" key="1">
    <source>
        <dbReference type="EMBL" id="KAB2110871.1"/>
    </source>
</evidence>
<reference evidence="1 2" key="1">
    <citation type="journal article" date="2019" name="bioRxiv">
        <title>Genomics, evolutionary history and diagnostics of the Alternaria alternata species group including apple and Asian pear pathotypes.</title>
        <authorList>
            <person name="Armitage A.D."/>
            <person name="Cockerton H.M."/>
            <person name="Sreenivasaprasad S."/>
            <person name="Woodhall J.W."/>
            <person name="Lane C.R."/>
            <person name="Harrison R.J."/>
            <person name="Clarkson J.P."/>
        </authorList>
    </citation>
    <scope>NUCLEOTIDE SEQUENCE [LARGE SCALE GENOMIC DNA]</scope>
    <source>
        <strain evidence="1 2">FERA 650</strain>
    </source>
</reference>
<dbReference type="EMBL" id="PDWZ02000001">
    <property type="protein sequence ID" value="KAB2110871.1"/>
    <property type="molecule type" value="Genomic_DNA"/>
</dbReference>
<evidence type="ECO:0000313" key="2">
    <source>
        <dbReference type="Proteomes" id="UP000293547"/>
    </source>
</evidence>
<gene>
    <name evidence="1" type="ORF">AG0111_0g1455</name>
</gene>
<sequence length="268" mass="30501">MYKRSISLKAGQHRVTDIQHSATGGSGSSQSVALLPLSYGRSMNAQRMSEDPLYALHELLLFWATSETQFLNVVSSALQSMVDLSLQESSSKMTETQNTLVFYKDILGRHTNSIAGVMQCIESRDLSDWPRSQAAKPQLMAEQIECDVRYIFERSKELQERCVSSMNILTNQAMIQESKSAIEQSKRIYRLTILASVFVPLSFCSSLFGMQFVDFRNTWTGIWTFIAVTLPMSVFSLVMFNWNTEKIQRIVSKTRIWQKRSPSKFSDA</sequence>
<dbReference type="Proteomes" id="UP000293547">
    <property type="component" value="Unassembled WGS sequence"/>
</dbReference>
<organism evidence="1 2">
    <name type="scientific">Alternaria gaisen</name>
    <dbReference type="NCBI Taxonomy" id="167740"/>
    <lineage>
        <taxon>Eukaryota</taxon>
        <taxon>Fungi</taxon>
        <taxon>Dikarya</taxon>
        <taxon>Ascomycota</taxon>
        <taxon>Pezizomycotina</taxon>
        <taxon>Dothideomycetes</taxon>
        <taxon>Pleosporomycetidae</taxon>
        <taxon>Pleosporales</taxon>
        <taxon>Pleosporineae</taxon>
        <taxon>Pleosporaceae</taxon>
        <taxon>Alternaria</taxon>
        <taxon>Alternaria sect. Alternaria</taxon>
    </lineage>
</organism>
<keyword evidence="2" id="KW-1185">Reference proteome</keyword>
<comment type="caution">
    <text evidence="1">The sequence shown here is derived from an EMBL/GenBank/DDBJ whole genome shotgun (WGS) entry which is preliminary data.</text>
</comment>
<name>A0ACB6G2A2_9PLEO</name>
<proteinExistence type="predicted"/>
<protein>
    <submittedName>
        <fullName evidence="1">Uncharacterized protein</fullName>
    </submittedName>
</protein>